<sequence length="143" mass="16567">MYECGVSVPDDKRLFKLVSMSGALEELLVLNKKILDIQLHELVSRHGAKLDKWFLVNYCFPTLSREDVFLRAAQMEQIVEKVRIQSPFQVIVHHSLHIIKFIPSFSGAALNTGVTKISVYFYEQFYFFKGWKLTNTVCFTSRS</sequence>
<proteinExistence type="predicted"/>
<dbReference type="Proteomes" id="UP000824890">
    <property type="component" value="Unassembled WGS sequence"/>
</dbReference>
<name>A0ABQ7XJ31_BRANA</name>
<gene>
    <name evidence="1" type="ORF">HID58_084225</name>
</gene>
<keyword evidence="2" id="KW-1185">Reference proteome</keyword>
<comment type="caution">
    <text evidence="1">The sequence shown here is derived from an EMBL/GenBank/DDBJ whole genome shotgun (WGS) entry which is preliminary data.</text>
</comment>
<reference evidence="1 2" key="1">
    <citation type="submission" date="2021-05" db="EMBL/GenBank/DDBJ databases">
        <title>Genome Assembly of Synthetic Allotetraploid Brassica napus Reveals Homoeologous Exchanges between Subgenomes.</title>
        <authorList>
            <person name="Davis J.T."/>
        </authorList>
    </citation>
    <scope>NUCLEOTIDE SEQUENCE [LARGE SCALE GENOMIC DNA]</scope>
    <source>
        <strain evidence="2">cv. Da-Ae</strain>
        <tissue evidence="1">Seedling</tissue>
    </source>
</reference>
<evidence type="ECO:0000313" key="2">
    <source>
        <dbReference type="Proteomes" id="UP000824890"/>
    </source>
</evidence>
<dbReference type="EMBL" id="JAGKQM010000019">
    <property type="protein sequence ID" value="KAH0855964.1"/>
    <property type="molecule type" value="Genomic_DNA"/>
</dbReference>
<protein>
    <submittedName>
        <fullName evidence="1">Uncharacterized protein</fullName>
    </submittedName>
</protein>
<evidence type="ECO:0000313" key="1">
    <source>
        <dbReference type="EMBL" id="KAH0855964.1"/>
    </source>
</evidence>
<organism evidence="1 2">
    <name type="scientific">Brassica napus</name>
    <name type="common">Rape</name>
    <dbReference type="NCBI Taxonomy" id="3708"/>
    <lineage>
        <taxon>Eukaryota</taxon>
        <taxon>Viridiplantae</taxon>
        <taxon>Streptophyta</taxon>
        <taxon>Embryophyta</taxon>
        <taxon>Tracheophyta</taxon>
        <taxon>Spermatophyta</taxon>
        <taxon>Magnoliopsida</taxon>
        <taxon>eudicotyledons</taxon>
        <taxon>Gunneridae</taxon>
        <taxon>Pentapetalae</taxon>
        <taxon>rosids</taxon>
        <taxon>malvids</taxon>
        <taxon>Brassicales</taxon>
        <taxon>Brassicaceae</taxon>
        <taxon>Brassiceae</taxon>
        <taxon>Brassica</taxon>
    </lineage>
</organism>
<accession>A0ABQ7XJ31</accession>